<feature type="domain" description="PTS EIIB type-1" evidence="13">
    <location>
        <begin position="4"/>
        <end position="86"/>
    </location>
</feature>
<dbReference type="Gene3D" id="3.30.1360.60">
    <property type="entry name" value="Glucose permease domain IIB"/>
    <property type="match status" value="1"/>
</dbReference>
<evidence type="ECO:0000256" key="6">
    <source>
        <dbReference type="ARBA" id="ARBA00022683"/>
    </source>
</evidence>
<dbReference type="PANTHER" id="PTHR30175:SF1">
    <property type="entry name" value="PTS SYSTEM ARBUTIN-, CELLOBIOSE-, AND SALICIN-SPECIFIC EIIBC COMPONENT-RELATED"/>
    <property type="match status" value="1"/>
</dbReference>
<evidence type="ECO:0000313" key="16">
    <source>
        <dbReference type="Proteomes" id="UP000184241"/>
    </source>
</evidence>
<keyword evidence="3" id="KW-1003">Cell membrane</keyword>
<dbReference type="PROSITE" id="PS51103">
    <property type="entry name" value="PTS_EIIC_TYPE_1"/>
    <property type="match status" value="1"/>
</dbReference>
<dbReference type="GO" id="GO:0005886">
    <property type="term" value="C:plasma membrane"/>
    <property type="evidence" value="ECO:0007669"/>
    <property type="project" value="UniProtKB-SubCell"/>
</dbReference>
<dbReference type="InterPro" id="IPR003352">
    <property type="entry name" value="PTS_EIIC"/>
</dbReference>
<feature type="transmembrane region" description="Helical" evidence="12">
    <location>
        <begin position="181"/>
        <end position="199"/>
    </location>
</feature>
<proteinExistence type="predicted"/>
<dbReference type="InterPro" id="IPR036878">
    <property type="entry name" value="Glu_permease_IIB"/>
</dbReference>
<keyword evidence="5" id="KW-0808">Transferase</keyword>
<keyword evidence="10 12" id="KW-0472">Membrane</keyword>
<evidence type="ECO:0000256" key="9">
    <source>
        <dbReference type="ARBA" id="ARBA00022989"/>
    </source>
</evidence>
<feature type="transmembrane region" description="Helical" evidence="12">
    <location>
        <begin position="432"/>
        <end position="453"/>
    </location>
</feature>
<feature type="transmembrane region" description="Helical" evidence="12">
    <location>
        <begin position="120"/>
        <end position="142"/>
    </location>
</feature>
<evidence type="ECO:0000256" key="5">
    <source>
        <dbReference type="ARBA" id="ARBA00022679"/>
    </source>
</evidence>
<feature type="transmembrane region" description="Helical" evidence="12">
    <location>
        <begin position="148"/>
        <end position="169"/>
    </location>
</feature>
<dbReference type="InterPro" id="IPR050558">
    <property type="entry name" value="PTS_Sugar-Specific_Components"/>
</dbReference>
<sequence length="460" mass="49661">MNYELLAKEIIKKIGGNENVNNVAHCATRLRFNLRDKEIVDAEEVKKIEGVMGVVDKGGQFQLIIGPQVSSLYDEVIKLVTHKDVVEVKKEKIQEKKSFKNIINTVFDYLAGSLTPLIPILLAASLCKTIAAIIGPSLLGVVSDTSDIYTLFTFVGDAGFYFLPVFVGYTAAKKFECNQAIGMLLGGILIHPTFINMAQNKVSFSVYGIPTIIQGYSSTIIPMMLIVWVMSYVEKFFKKYSPDVLKVFLIPFGTLIVMLPLALSVLGPLGGFLGTYVCEGILAINRVAGPLGVAIIGGTFAILVLTGMHPLLFTYLFVTFPTIGYDNFLLPGILCASWAGTGVAIACIFKFKNREKKSLTFGYITTWFLGGVGEPLLYGISVTYKTPLYAGAIAGFGAGLVAGLLKLTAYVLNTSNGVYGLAAFVGGSTSNYVALVITVAASLIIGFVVMLFMKLDENIN</sequence>
<feature type="transmembrane region" description="Helical" evidence="12">
    <location>
        <begin position="388"/>
        <end position="412"/>
    </location>
</feature>
<keyword evidence="7 12" id="KW-0812">Transmembrane</keyword>
<keyword evidence="9 12" id="KW-1133">Transmembrane helix</keyword>
<evidence type="ECO:0000256" key="10">
    <source>
        <dbReference type="ARBA" id="ARBA00023136"/>
    </source>
</evidence>
<evidence type="ECO:0000259" key="13">
    <source>
        <dbReference type="PROSITE" id="PS51098"/>
    </source>
</evidence>
<name>A0A1M5WNJ7_9CLOT</name>
<dbReference type="AlphaFoldDB" id="A0A1M5WNJ7"/>
<feature type="transmembrane region" description="Helical" evidence="12">
    <location>
        <begin position="295"/>
        <end position="316"/>
    </location>
</feature>
<dbReference type="PANTHER" id="PTHR30175">
    <property type="entry name" value="PHOSPHOTRANSFERASE SYSTEM TRANSPORT PROTEIN"/>
    <property type="match status" value="1"/>
</dbReference>
<comment type="subcellular location">
    <subcellularLocation>
        <location evidence="1">Cell membrane</location>
        <topology evidence="1">Multi-pass membrane protein</topology>
    </subcellularLocation>
</comment>
<feature type="active site" description="Phosphocysteine intermediate; for EIIB activity" evidence="11">
    <location>
        <position position="26"/>
    </location>
</feature>
<dbReference type="GO" id="GO:0016301">
    <property type="term" value="F:kinase activity"/>
    <property type="evidence" value="ECO:0007669"/>
    <property type="project" value="UniProtKB-KW"/>
</dbReference>
<dbReference type="Pfam" id="PF00367">
    <property type="entry name" value="PTS_EIIB"/>
    <property type="match status" value="1"/>
</dbReference>
<dbReference type="PROSITE" id="PS01035">
    <property type="entry name" value="PTS_EIIB_TYPE_1_CYS"/>
    <property type="match status" value="1"/>
</dbReference>
<dbReference type="FunFam" id="3.30.1360.60:FF:000001">
    <property type="entry name" value="PTS system glucose-specific IIBC component PtsG"/>
    <property type="match status" value="1"/>
</dbReference>
<dbReference type="SUPFAM" id="SSF55604">
    <property type="entry name" value="Glucose permease domain IIB"/>
    <property type="match status" value="1"/>
</dbReference>
<evidence type="ECO:0000259" key="14">
    <source>
        <dbReference type="PROSITE" id="PS51103"/>
    </source>
</evidence>
<feature type="transmembrane region" description="Helical" evidence="12">
    <location>
        <begin position="244"/>
        <end position="263"/>
    </location>
</feature>
<dbReference type="Pfam" id="PF02378">
    <property type="entry name" value="PTS_EIIC"/>
    <property type="match status" value="1"/>
</dbReference>
<dbReference type="GO" id="GO:0015771">
    <property type="term" value="P:trehalose transport"/>
    <property type="evidence" value="ECO:0007669"/>
    <property type="project" value="TreeGrafter"/>
</dbReference>
<evidence type="ECO:0000256" key="7">
    <source>
        <dbReference type="ARBA" id="ARBA00022692"/>
    </source>
</evidence>
<keyword evidence="2" id="KW-0813">Transport</keyword>
<organism evidence="15 16">
    <name type="scientific">Clostridium intestinale DSM 6191</name>
    <dbReference type="NCBI Taxonomy" id="1121320"/>
    <lineage>
        <taxon>Bacteria</taxon>
        <taxon>Bacillati</taxon>
        <taxon>Bacillota</taxon>
        <taxon>Clostridia</taxon>
        <taxon>Eubacteriales</taxon>
        <taxon>Clostridiaceae</taxon>
        <taxon>Clostridium</taxon>
    </lineage>
</organism>
<feature type="transmembrane region" description="Helical" evidence="12">
    <location>
        <begin position="211"/>
        <end position="232"/>
    </location>
</feature>
<dbReference type="InterPro" id="IPR018113">
    <property type="entry name" value="PTrfase_EIIB_Cys"/>
</dbReference>
<protein>
    <submittedName>
        <fullName evidence="15">PTS system, beta-glucosides-specific IIC component</fullName>
    </submittedName>
</protein>
<evidence type="ECO:0000256" key="11">
    <source>
        <dbReference type="PROSITE-ProRule" id="PRU00421"/>
    </source>
</evidence>
<dbReference type="InterPro" id="IPR013013">
    <property type="entry name" value="PTS_EIIC_1"/>
</dbReference>
<gene>
    <name evidence="15" type="ORF">SAMN02745941_01162</name>
</gene>
<evidence type="ECO:0000256" key="2">
    <source>
        <dbReference type="ARBA" id="ARBA00022448"/>
    </source>
</evidence>
<keyword evidence="6" id="KW-0598">Phosphotransferase system</keyword>
<evidence type="ECO:0000256" key="3">
    <source>
        <dbReference type="ARBA" id="ARBA00022475"/>
    </source>
</evidence>
<keyword evidence="4" id="KW-0762">Sugar transport</keyword>
<evidence type="ECO:0000256" key="4">
    <source>
        <dbReference type="ARBA" id="ARBA00022597"/>
    </source>
</evidence>
<dbReference type="RefSeq" id="WP_073017627.1">
    <property type="nucleotide sequence ID" value="NZ_FQXU01000004.1"/>
</dbReference>
<evidence type="ECO:0000256" key="1">
    <source>
        <dbReference type="ARBA" id="ARBA00004651"/>
    </source>
</evidence>
<reference evidence="15 16" key="1">
    <citation type="submission" date="2016-11" db="EMBL/GenBank/DDBJ databases">
        <authorList>
            <person name="Jaros S."/>
            <person name="Januszkiewicz K."/>
            <person name="Wedrychowicz H."/>
        </authorList>
    </citation>
    <scope>NUCLEOTIDE SEQUENCE [LARGE SCALE GENOMIC DNA]</scope>
    <source>
        <strain evidence="15 16">DSM 6191</strain>
    </source>
</reference>
<feature type="transmembrane region" description="Helical" evidence="12">
    <location>
        <begin position="328"/>
        <end position="349"/>
    </location>
</feature>
<dbReference type="Proteomes" id="UP000184241">
    <property type="component" value="Unassembled WGS sequence"/>
</dbReference>
<feature type="domain" description="PTS EIIC type-1" evidence="14">
    <location>
        <begin position="108"/>
        <end position="460"/>
    </location>
</feature>
<accession>A0A1M5WNJ7</accession>
<dbReference type="GO" id="GO:0008982">
    <property type="term" value="F:protein-N(PI)-phosphohistidine-sugar phosphotransferase activity"/>
    <property type="evidence" value="ECO:0007669"/>
    <property type="project" value="InterPro"/>
</dbReference>
<dbReference type="InterPro" id="IPR001996">
    <property type="entry name" value="PTS_IIB_1"/>
</dbReference>
<dbReference type="CDD" id="cd00212">
    <property type="entry name" value="PTS_IIB_glc"/>
    <property type="match status" value="1"/>
</dbReference>
<evidence type="ECO:0000256" key="12">
    <source>
        <dbReference type="SAM" id="Phobius"/>
    </source>
</evidence>
<evidence type="ECO:0000313" key="15">
    <source>
        <dbReference type="EMBL" id="SHH88724.1"/>
    </source>
</evidence>
<dbReference type="GO" id="GO:0090589">
    <property type="term" value="F:protein-phosphocysteine-trehalose phosphotransferase system transporter activity"/>
    <property type="evidence" value="ECO:0007669"/>
    <property type="project" value="TreeGrafter"/>
</dbReference>
<dbReference type="PROSITE" id="PS51098">
    <property type="entry name" value="PTS_EIIB_TYPE_1"/>
    <property type="match status" value="1"/>
</dbReference>
<evidence type="ECO:0000256" key="8">
    <source>
        <dbReference type="ARBA" id="ARBA00022777"/>
    </source>
</evidence>
<dbReference type="GO" id="GO:0009401">
    <property type="term" value="P:phosphoenolpyruvate-dependent sugar phosphotransferase system"/>
    <property type="evidence" value="ECO:0007669"/>
    <property type="project" value="UniProtKB-KW"/>
</dbReference>
<keyword evidence="8" id="KW-0418">Kinase</keyword>
<feature type="transmembrane region" description="Helical" evidence="12">
    <location>
        <begin position="361"/>
        <end position="382"/>
    </location>
</feature>
<dbReference type="EMBL" id="FQXU01000004">
    <property type="protein sequence ID" value="SHH88724.1"/>
    <property type="molecule type" value="Genomic_DNA"/>
</dbReference>